<gene>
    <name evidence="6" type="ORF">ABWT76_001489</name>
</gene>
<dbReference type="InterPro" id="IPR017871">
    <property type="entry name" value="ABC_transporter-like_CS"/>
</dbReference>
<dbReference type="InterPro" id="IPR017911">
    <property type="entry name" value="MacB-like_ATP-bd"/>
</dbReference>
<dbReference type="PANTHER" id="PTHR24220">
    <property type="entry name" value="IMPORT ATP-BINDING PROTEIN"/>
    <property type="match status" value="1"/>
</dbReference>
<dbReference type="PROSITE" id="PS00211">
    <property type="entry name" value="ABC_TRANSPORTER_1"/>
    <property type="match status" value="1"/>
</dbReference>
<keyword evidence="2" id="KW-0547">Nucleotide-binding</keyword>
<protein>
    <submittedName>
        <fullName evidence="6">ABC transporter ATP-binding protein</fullName>
    </submittedName>
</protein>
<dbReference type="SMART" id="SM00382">
    <property type="entry name" value="AAA"/>
    <property type="match status" value="1"/>
</dbReference>
<dbReference type="Pfam" id="PF00005">
    <property type="entry name" value="ABC_tran"/>
    <property type="match status" value="1"/>
</dbReference>
<evidence type="ECO:0000313" key="6">
    <source>
        <dbReference type="EMBL" id="XCM38629.1"/>
    </source>
</evidence>
<dbReference type="InterPro" id="IPR015854">
    <property type="entry name" value="ABC_transpr_LolD-like"/>
</dbReference>
<accession>A0AAU8JK35</accession>
<keyword evidence="3 6" id="KW-0067">ATP-binding</keyword>
<evidence type="ECO:0000256" key="1">
    <source>
        <dbReference type="ARBA" id="ARBA00022448"/>
    </source>
</evidence>
<feature type="domain" description="ABC transporter" evidence="5">
    <location>
        <begin position="30"/>
        <end position="259"/>
    </location>
</feature>
<dbReference type="SUPFAM" id="SSF52540">
    <property type="entry name" value="P-loop containing nucleoside triphosphate hydrolases"/>
    <property type="match status" value="1"/>
</dbReference>
<evidence type="ECO:0000256" key="4">
    <source>
        <dbReference type="SAM" id="MobiDB-lite"/>
    </source>
</evidence>
<dbReference type="PANTHER" id="PTHR24220:SF86">
    <property type="entry name" value="ABC TRANSPORTER ABCH.1"/>
    <property type="match status" value="1"/>
</dbReference>
<dbReference type="GO" id="GO:0005886">
    <property type="term" value="C:plasma membrane"/>
    <property type="evidence" value="ECO:0007669"/>
    <property type="project" value="TreeGrafter"/>
</dbReference>
<dbReference type="EMBL" id="CP159837">
    <property type="protein sequence ID" value="XCM38629.1"/>
    <property type="molecule type" value="Genomic_DNA"/>
</dbReference>
<evidence type="ECO:0000256" key="2">
    <source>
        <dbReference type="ARBA" id="ARBA00022741"/>
    </source>
</evidence>
<reference evidence="6" key="1">
    <citation type="submission" date="2024-07" db="EMBL/GenBank/DDBJ databases">
        <authorList>
            <person name="Kim Y.J."/>
            <person name="Jeong J.Y."/>
        </authorList>
    </citation>
    <scope>NUCLEOTIDE SEQUENCE</scope>
    <source>
        <strain evidence="6">GIHE-MW2</strain>
    </source>
</reference>
<name>A0AAU8JK35_9CYAN</name>
<dbReference type="FunFam" id="3.40.50.300:FF:000032">
    <property type="entry name" value="Export ABC transporter ATP-binding protein"/>
    <property type="match status" value="1"/>
</dbReference>
<evidence type="ECO:0000259" key="5">
    <source>
        <dbReference type="PROSITE" id="PS50893"/>
    </source>
</evidence>
<sequence length="260" mass="28648">MNQLSSQTSQTGQTNQTTSLLDPEKKQAIVSLENIFKLYGSGNTEVKALNGVSLTVELGEYCSIMGASGSGKSTAMNIIGCLDRPTSGLYYLDGVNVANLPEADLATIRNRKLGFVFQQFHLLPQMTALENVMLPMVYAGVGNRERRERAEEALMRVGLQNRMNNKPNQLSGGQQQRVAIARAIVNRPVLLLADEPTGALDSHTTQEVINIFSELNQSGMTIVMVTHEPEVARCTRRIVWFRDGEIIHSHLTPDDLHQAL</sequence>
<keyword evidence="1" id="KW-0813">Transport</keyword>
<dbReference type="AlphaFoldDB" id="A0AAU8JK35"/>
<dbReference type="GO" id="GO:0005524">
    <property type="term" value="F:ATP binding"/>
    <property type="evidence" value="ECO:0007669"/>
    <property type="project" value="UniProtKB-KW"/>
</dbReference>
<organism evidence="6">
    <name type="scientific">Planktothricoides raciborskii GIHE-MW2</name>
    <dbReference type="NCBI Taxonomy" id="2792601"/>
    <lineage>
        <taxon>Bacteria</taxon>
        <taxon>Bacillati</taxon>
        <taxon>Cyanobacteriota</taxon>
        <taxon>Cyanophyceae</taxon>
        <taxon>Oscillatoriophycideae</taxon>
        <taxon>Oscillatoriales</taxon>
        <taxon>Oscillatoriaceae</taxon>
        <taxon>Planktothricoides</taxon>
    </lineage>
</organism>
<dbReference type="RefSeq" id="WP_082348827.1">
    <property type="nucleotide sequence ID" value="NZ_CP159837.1"/>
</dbReference>
<dbReference type="Gene3D" id="3.40.50.300">
    <property type="entry name" value="P-loop containing nucleotide triphosphate hydrolases"/>
    <property type="match status" value="1"/>
</dbReference>
<dbReference type="CDD" id="cd03255">
    <property type="entry name" value="ABC_MJ0796_LolCDE_FtsE"/>
    <property type="match status" value="1"/>
</dbReference>
<dbReference type="PROSITE" id="PS50893">
    <property type="entry name" value="ABC_TRANSPORTER_2"/>
    <property type="match status" value="1"/>
</dbReference>
<dbReference type="GO" id="GO:0016887">
    <property type="term" value="F:ATP hydrolysis activity"/>
    <property type="evidence" value="ECO:0007669"/>
    <property type="project" value="InterPro"/>
</dbReference>
<proteinExistence type="predicted"/>
<dbReference type="GO" id="GO:0022857">
    <property type="term" value="F:transmembrane transporter activity"/>
    <property type="evidence" value="ECO:0007669"/>
    <property type="project" value="TreeGrafter"/>
</dbReference>
<feature type="region of interest" description="Disordered" evidence="4">
    <location>
        <begin position="1"/>
        <end position="20"/>
    </location>
</feature>
<dbReference type="InterPro" id="IPR003439">
    <property type="entry name" value="ABC_transporter-like_ATP-bd"/>
</dbReference>
<dbReference type="InterPro" id="IPR003593">
    <property type="entry name" value="AAA+_ATPase"/>
</dbReference>
<dbReference type="GO" id="GO:0098796">
    <property type="term" value="C:membrane protein complex"/>
    <property type="evidence" value="ECO:0007669"/>
    <property type="project" value="UniProtKB-ARBA"/>
</dbReference>
<evidence type="ECO:0000256" key="3">
    <source>
        <dbReference type="ARBA" id="ARBA00022840"/>
    </source>
</evidence>
<dbReference type="InterPro" id="IPR027417">
    <property type="entry name" value="P-loop_NTPase"/>
</dbReference>